<dbReference type="GO" id="GO:0016987">
    <property type="term" value="F:sigma factor activity"/>
    <property type="evidence" value="ECO:0007669"/>
    <property type="project" value="UniProtKB-KW"/>
</dbReference>
<dbReference type="Pfam" id="PF20239">
    <property type="entry name" value="DUF6596"/>
    <property type="match status" value="1"/>
</dbReference>
<keyword evidence="10" id="KW-1185">Reference proteome</keyword>
<dbReference type="InterPro" id="IPR013249">
    <property type="entry name" value="RNA_pol_sigma70_r4_t2"/>
</dbReference>
<keyword evidence="3" id="KW-0731">Sigma factor</keyword>
<dbReference type="Pfam" id="PF04542">
    <property type="entry name" value="Sigma70_r2"/>
    <property type="match status" value="1"/>
</dbReference>
<dbReference type="EMBL" id="JAEACQ010000239">
    <property type="protein sequence ID" value="MBL7629937.1"/>
    <property type="molecule type" value="Genomic_DNA"/>
</dbReference>
<dbReference type="InterPro" id="IPR013325">
    <property type="entry name" value="RNA_pol_sigma_r2"/>
</dbReference>
<feature type="domain" description="RNA polymerase sigma-70 region 2" evidence="6">
    <location>
        <begin position="43"/>
        <end position="103"/>
    </location>
</feature>
<feature type="domain" description="DUF6596" evidence="8">
    <location>
        <begin position="210"/>
        <end position="309"/>
    </location>
</feature>
<comment type="caution">
    <text evidence="9">The sequence shown here is derived from an EMBL/GenBank/DDBJ whole genome shotgun (WGS) entry which is preliminary data.</text>
</comment>
<accession>A0A937RGZ3</accession>
<evidence type="ECO:0000259" key="6">
    <source>
        <dbReference type="Pfam" id="PF04542"/>
    </source>
</evidence>
<keyword evidence="2" id="KW-0805">Transcription regulation</keyword>
<dbReference type="InterPro" id="IPR014284">
    <property type="entry name" value="RNA_pol_sigma-70_dom"/>
</dbReference>
<dbReference type="RefSeq" id="WP_203005482.1">
    <property type="nucleotide sequence ID" value="NZ_JADWYU010000128.1"/>
</dbReference>
<dbReference type="Gene3D" id="1.10.1740.10">
    <property type="match status" value="1"/>
</dbReference>
<dbReference type="SUPFAM" id="SSF88946">
    <property type="entry name" value="Sigma2 domain of RNA polymerase sigma factors"/>
    <property type="match status" value="1"/>
</dbReference>
<dbReference type="AlphaFoldDB" id="A0A937RGZ3"/>
<dbReference type="PANTHER" id="PTHR47756:SF2">
    <property type="entry name" value="BLL6612 PROTEIN"/>
    <property type="match status" value="1"/>
</dbReference>
<evidence type="ECO:0000313" key="9">
    <source>
        <dbReference type="EMBL" id="MBL7629937.1"/>
    </source>
</evidence>
<feature type="domain" description="RNA polymerase sigma factor 70 region 4 type 2" evidence="7">
    <location>
        <begin position="141"/>
        <end position="191"/>
    </location>
</feature>
<comment type="similarity">
    <text evidence="1">Belongs to the sigma-70 factor family. ECF subfamily.</text>
</comment>
<dbReference type="SUPFAM" id="SSF88659">
    <property type="entry name" value="Sigma3 and sigma4 domains of RNA polymerase sigma factors"/>
    <property type="match status" value="1"/>
</dbReference>
<evidence type="ECO:0000256" key="5">
    <source>
        <dbReference type="SAM" id="MobiDB-lite"/>
    </source>
</evidence>
<dbReference type="InterPro" id="IPR007627">
    <property type="entry name" value="RNA_pol_sigma70_r2"/>
</dbReference>
<evidence type="ECO:0000256" key="3">
    <source>
        <dbReference type="ARBA" id="ARBA00023082"/>
    </source>
</evidence>
<gene>
    <name evidence="9" type="ORF">I7412_22765</name>
</gene>
<dbReference type="GO" id="GO:0006352">
    <property type="term" value="P:DNA-templated transcription initiation"/>
    <property type="evidence" value="ECO:0007669"/>
    <property type="project" value="InterPro"/>
</dbReference>
<dbReference type="NCBIfam" id="TIGR02937">
    <property type="entry name" value="sigma70-ECF"/>
    <property type="match status" value="1"/>
</dbReference>
<evidence type="ECO:0000259" key="8">
    <source>
        <dbReference type="Pfam" id="PF20239"/>
    </source>
</evidence>
<feature type="compositionally biased region" description="Basic and acidic residues" evidence="5">
    <location>
        <begin position="443"/>
        <end position="455"/>
    </location>
</feature>
<dbReference type="Pfam" id="PF08281">
    <property type="entry name" value="Sigma70_r4_2"/>
    <property type="match status" value="1"/>
</dbReference>
<keyword evidence="4" id="KW-0804">Transcription</keyword>
<evidence type="ECO:0000313" key="10">
    <source>
        <dbReference type="Proteomes" id="UP000604475"/>
    </source>
</evidence>
<protein>
    <submittedName>
        <fullName evidence="9">Sigma-70 family RNA polymerase sigma factor</fullName>
    </submittedName>
</protein>
<sequence>MRGRDPSGRRSRWSGRSWWSRGLQLTGEAWRADLEALWRLEFPKLVATATRITRDPGLAEQVAQDVFVTAIEHWPVDGPPNRPGAWLMTVAKRRAVDVVRREAGRDARYREMAERASMTSDEEGLEARVDGRIEDDLLRLIFICCHPLLGRDTRVALTLRLLGGLTTQEIARAQLVPSTTAGQRIARGKRAIAQARIAFEDPTPDEQAQRLPSVLEVVYLIFNEGYAATSGESWTRQDLTGEALRLARMLAHLMPRVAEAHGLLALLEIQASRFGARHGPTGPVLLEEQDRMLWDRLLIRRGLAGLERARALGGGPYTAQAGIAACHARAPSAELTDWAEIARLYDAYAASNPGPVVELNRGIAHWKARGTAAGRTILEPLLADARMTRFHLLHAALAELDLADGEVAAAGTRLRTALGLTDSAADRAVLGAKLAGLPRGRANPREPADPERDTP</sequence>
<evidence type="ECO:0000256" key="4">
    <source>
        <dbReference type="ARBA" id="ARBA00023163"/>
    </source>
</evidence>
<dbReference type="GO" id="GO:0003677">
    <property type="term" value="F:DNA binding"/>
    <property type="evidence" value="ECO:0007669"/>
    <property type="project" value="InterPro"/>
</dbReference>
<feature type="region of interest" description="Disordered" evidence="5">
    <location>
        <begin position="435"/>
        <end position="455"/>
    </location>
</feature>
<dbReference type="PANTHER" id="PTHR47756">
    <property type="entry name" value="BLL6612 PROTEIN-RELATED"/>
    <property type="match status" value="1"/>
</dbReference>
<proteinExistence type="inferred from homology"/>
<evidence type="ECO:0000256" key="1">
    <source>
        <dbReference type="ARBA" id="ARBA00010641"/>
    </source>
</evidence>
<evidence type="ECO:0000256" key="2">
    <source>
        <dbReference type="ARBA" id="ARBA00023015"/>
    </source>
</evidence>
<name>A0A937RGZ3_9ACTN</name>
<dbReference type="Proteomes" id="UP000604475">
    <property type="component" value="Unassembled WGS sequence"/>
</dbReference>
<reference evidence="9" key="1">
    <citation type="submission" date="2020-12" db="EMBL/GenBank/DDBJ databases">
        <title>Genomic characterization of non-nitrogen-fixing Frankia strains.</title>
        <authorList>
            <person name="Carlos-Shanley C."/>
            <person name="Guerra T."/>
            <person name="Hahn D."/>
        </authorList>
    </citation>
    <scope>NUCLEOTIDE SEQUENCE</scope>
    <source>
        <strain evidence="9">CN6</strain>
    </source>
</reference>
<dbReference type="InterPro" id="IPR046531">
    <property type="entry name" value="DUF6596"/>
</dbReference>
<evidence type="ECO:0000259" key="7">
    <source>
        <dbReference type="Pfam" id="PF08281"/>
    </source>
</evidence>
<dbReference type="InterPro" id="IPR013324">
    <property type="entry name" value="RNA_pol_sigma_r3/r4-like"/>
</dbReference>
<organism evidence="9 10">
    <name type="scientific">Frankia nepalensis</name>
    <dbReference type="NCBI Taxonomy" id="1836974"/>
    <lineage>
        <taxon>Bacteria</taxon>
        <taxon>Bacillati</taxon>
        <taxon>Actinomycetota</taxon>
        <taxon>Actinomycetes</taxon>
        <taxon>Frankiales</taxon>
        <taxon>Frankiaceae</taxon>
        <taxon>Frankia</taxon>
    </lineage>
</organism>